<reference evidence="2 3" key="1">
    <citation type="submission" date="2017-05" db="EMBL/GenBank/DDBJ databases">
        <title>Vagococcus spp. assemblies.</title>
        <authorList>
            <person name="Gulvik C.A."/>
        </authorList>
    </citation>
    <scope>NUCLEOTIDE SEQUENCE [LARGE SCALE GENOMIC DNA]</scope>
    <source>
        <strain evidence="2 3">CCUG 51432</strain>
    </source>
</reference>
<evidence type="ECO:0000313" key="2">
    <source>
        <dbReference type="EMBL" id="RSU15121.1"/>
    </source>
</evidence>
<gene>
    <name evidence="2" type="ORF">CBF29_01965</name>
</gene>
<keyword evidence="1" id="KW-0812">Transmembrane</keyword>
<feature type="transmembrane region" description="Helical" evidence="1">
    <location>
        <begin position="223"/>
        <end position="244"/>
    </location>
</feature>
<feature type="transmembrane region" description="Helical" evidence="1">
    <location>
        <begin position="127"/>
        <end position="150"/>
    </location>
</feature>
<accession>A0A430B4F1</accession>
<feature type="transmembrane region" description="Helical" evidence="1">
    <location>
        <begin position="20"/>
        <end position="41"/>
    </location>
</feature>
<dbReference type="Proteomes" id="UP000287605">
    <property type="component" value="Unassembled WGS sequence"/>
</dbReference>
<proteinExistence type="predicted"/>
<keyword evidence="3" id="KW-1185">Reference proteome</keyword>
<keyword evidence="1" id="KW-1133">Transmembrane helix</keyword>
<protein>
    <submittedName>
        <fullName evidence="2">Uncharacterized protein</fullName>
    </submittedName>
</protein>
<name>A0A430B4F1_9ENTE</name>
<comment type="caution">
    <text evidence="2">The sequence shown here is derived from an EMBL/GenBank/DDBJ whole genome shotgun (WGS) entry which is preliminary data.</text>
</comment>
<dbReference type="AlphaFoldDB" id="A0A430B4F1"/>
<dbReference type="EMBL" id="NGKA01000002">
    <property type="protein sequence ID" value="RSU15121.1"/>
    <property type="molecule type" value="Genomic_DNA"/>
</dbReference>
<dbReference type="RefSeq" id="WP_126806728.1">
    <property type="nucleotide sequence ID" value="NZ_NGKA01000002.1"/>
</dbReference>
<keyword evidence="1" id="KW-0472">Membrane</keyword>
<feature type="transmembrane region" description="Helical" evidence="1">
    <location>
        <begin position="87"/>
        <end position="106"/>
    </location>
</feature>
<evidence type="ECO:0000256" key="1">
    <source>
        <dbReference type="SAM" id="Phobius"/>
    </source>
</evidence>
<evidence type="ECO:0000313" key="3">
    <source>
        <dbReference type="Proteomes" id="UP000287605"/>
    </source>
</evidence>
<sequence>MSRLTFVFKKIRYHKKMAVLLTAFFMFSVISLSYVSLLSSVNRWNWQNKLKTWESIGISDRHHPVIKLINSSYHDIQNQYALLNMKVWAIILCLLTILVIVITLFQKNEITASFNLGFSKRKIIAQAFLTWSATLFISFVLTVALSFIFFNSIIVNVRNQNQAVFDDTLSINLEKQEKSFQLPESKEEEKLMFPLNPERGYSIHKDNRQLTVRYFSSILLRKFFFLTLALLGVILLVTLPYTMFSAKKY</sequence>
<organism evidence="2 3">
    <name type="scientific">Vagococcus elongatus</name>
    <dbReference type="NCBI Taxonomy" id="180344"/>
    <lineage>
        <taxon>Bacteria</taxon>
        <taxon>Bacillati</taxon>
        <taxon>Bacillota</taxon>
        <taxon>Bacilli</taxon>
        <taxon>Lactobacillales</taxon>
        <taxon>Enterococcaceae</taxon>
        <taxon>Vagococcus</taxon>
    </lineage>
</organism>